<feature type="transmembrane region" description="Helical" evidence="4">
    <location>
        <begin position="166"/>
        <end position="185"/>
    </location>
</feature>
<dbReference type="GeneID" id="28968627"/>
<reference evidence="7" key="3">
    <citation type="submission" date="2024-02" db="EMBL/GenBank/DDBJ databases">
        <title>Comparative genomics of Cryptococcus and Kwoniella reveals pathogenesis evolution and contrasting modes of karyotype evolution via chromosome fusion or intercentromeric recombination.</title>
        <authorList>
            <person name="Coelho M.A."/>
            <person name="David-Palma M."/>
            <person name="Shea T."/>
            <person name="Bowers K."/>
            <person name="McGinley-Smith S."/>
            <person name="Mohammad A.W."/>
            <person name="Gnirke A."/>
            <person name="Yurkov A.M."/>
            <person name="Nowrousian M."/>
            <person name="Sun S."/>
            <person name="Cuomo C.A."/>
            <person name="Heitman J."/>
        </authorList>
    </citation>
    <scope>NUCLEOTIDE SEQUENCE</scope>
    <source>
        <strain evidence="7">CBS 10117</strain>
    </source>
</reference>
<dbReference type="KEGG" id="kdj:28968627"/>
<dbReference type="GO" id="GO:0016020">
    <property type="term" value="C:membrane"/>
    <property type="evidence" value="ECO:0007669"/>
    <property type="project" value="UniProtKB-SubCell"/>
</dbReference>
<evidence type="ECO:0000259" key="5">
    <source>
        <dbReference type="PROSITE" id="PS50850"/>
    </source>
</evidence>
<keyword evidence="8" id="KW-1185">Reference proteome</keyword>
<dbReference type="Proteomes" id="UP000078595">
    <property type="component" value="Chromosome 6"/>
</dbReference>
<protein>
    <recommendedName>
        <fullName evidence="5">Major facilitator superfamily (MFS) profile domain-containing protein</fullName>
    </recommendedName>
</protein>
<evidence type="ECO:0000256" key="2">
    <source>
        <dbReference type="ARBA" id="ARBA00006727"/>
    </source>
</evidence>
<dbReference type="SUPFAM" id="SSF103473">
    <property type="entry name" value="MFS general substrate transporter"/>
    <property type="match status" value="1"/>
</dbReference>
<sequence length="464" mass="50101">MAATSELNHYALNTAAQQGIELVRAPSRRISQRSERGPRVNDEKHLETSEIPSNVEEDVVEEFVYPEGGYGWVVVGCCMTWAGLTMGWGVSWGVYQAYYAEYTFSDQVSKLSLVGGLFALLQNTVSFVTGKIGDKFGVKKVLFASIFISWLGVFLASWSTKLWQVTLTQGVIVGIGMGSCQPVYFSLPSQWFYKRRGLASGLAVAGAGFGGAIGTLIIRAMLKALGPHKTLLIYSFINLTLMTIATLLIRTQPNSPAARAKGKGPWIDKRIWRLLPFQSLVLCMILNTFGYITVLFFLTQYIKQLNDVPKSDILGALPLSLLNFCAGVGRISIGYAADRCGAMNTFIFVCLGSSAAVFALWLPATSYNVIIAFGIIYGLIAPTFFTLLPMVAAQVFGPENLASNIGILLLFTAPGGLGGGLVGGQILNKTGDWKWLIVYAALLHAVAGMFMVTSQSPLNSTGGC</sequence>
<keyword evidence="4" id="KW-0472">Membrane</keyword>
<feature type="region of interest" description="Disordered" evidence="3">
    <location>
        <begin position="28"/>
        <end position="47"/>
    </location>
</feature>
<evidence type="ECO:0000256" key="4">
    <source>
        <dbReference type="SAM" id="Phobius"/>
    </source>
</evidence>
<comment type="similarity">
    <text evidence="2">Belongs to the major facilitator superfamily. Monocarboxylate porter (TC 2.A.1.13) family.</text>
</comment>
<dbReference type="EMBL" id="KI894032">
    <property type="protein sequence ID" value="OBR84072.1"/>
    <property type="molecule type" value="Genomic_DNA"/>
</dbReference>
<dbReference type="PANTHER" id="PTHR11360">
    <property type="entry name" value="MONOCARBOXYLATE TRANSPORTER"/>
    <property type="match status" value="1"/>
</dbReference>
<evidence type="ECO:0000256" key="1">
    <source>
        <dbReference type="ARBA" id="ARBA00004141"/>
    </source>
</evidence>
<evidence type="ECO:0000313" key="8">
    <source>
        <dbReference type="Proteomes" id="UP000078595"/>
    </source>
</evidence>
<keyword evidence="4" id="KW-1133">Transmembrane helix</keyword>
<dbReference type="Gene3D" id="1.20.1250.20">
    <property type="entry name" value="MFS general substrate transporter like domains"/>
    <property type="match status" value="1"/>
</dbReference>
<comment type="subcellular location">
    <subcellularLocation>
        <location evidence="1">Membrane</location>
        <topology evidence="1">Multi-pass membrane protein</topology>
    </subcellularLocation>
</comment>
<dbReference type="InterPro" id="IPR050327">
    <property type="entry name" value="Proton-linked_MCT"/>
</dbReference>
<accession>A0A1A6A1Y7</accession>
<dbReference type="AlphaFoldDB" id="A0A1A6A1Y7"/>
<dbReference type="OrthoDB" id="2213137at2759"/>
<dbReference type="InterPro" id="IPR036259">
    <property type="entry name" value="MFS_trans_sf"/>
</dbReference>
<dbReference type="GO" id="GO:0022857">
    <property type="term" value="F:transmembrane transporter activity"/>
    <property type="evidence" value="ECO:0007669"/>
    <property type="project" value="InterPro"/>
</dbReference>
<feature type="transmembrane region" description="Helical" evidence="4">
    <location>
        <begin position="405"/>
        <end position="427"/>
    </location>
</feature>
<feature type="transmembrane region" description="Helical" evidence="4">
    <location>
        <begin position="279"/>
        <end position="301"/>
    </location>
</feature>
<evidence type="ECO:0000313" key="7">
    <source>
        <dbReference type="EMBL" id="WWC63029.1"/>
    </source>
</evidence>
<feature type="transmembrane region" description="Helical" evidence="4">
    <location>
        <begin position="197"/>
        <end position="219"/>
    </location>
</feature>
<feature type="transmembrane region" description="Helical" evidence="4">
    <location>
        <begin position="370"/>
        <end position="393"/>
    </location>
</feature>
<feature type="transmembrane region" description="Helical" evidence="4">
    <location>
        <begin position="345"/>
        <end position="364"/>
    </location>
</feature>
<feature type="transmembrane region" description="Helical" evidence="4">
    <location>
        <begin position="231"/>
        <end position="249"/>
    </location>
</feature>
<reference evidence="7" key="2">
    <citation type="submission" date="2013-07" db="EMBL/GenBank/DDBJ databases">
        <authorList>
            <consortium name="The Broad Institute Genome Sequencing Platform"/>
            <person name="Cuomo C."/>
            <person name="Litvintseva A."/>
            <person name="Chen Y."/>
            <person name="Heitman J."/>
            <person name="Sun S."/>
            <person name="Springer D."/>
            <person name="Dromer F."/>
            <person name="Young S.K."/>
            <person name="Zeng Q."/>
            <person name="Gargeya S."/>
            <person name="Fitzgerald M."/>
            <person name="Abouelleil A."/>
            <person name="Alvarado L."/>
            <person name="Berlin A.M."/>
            <person name="Chapman S.B."/>
            <person name="Dewar J."/>
            <person name="Goldberg J."/>
            <person name="Griggs A."/>
            <person name="Gujja S."/>
            <person name="Hansen M."/>
            <person name="Howarth C."/>
            <person name="Imamovic A."/>
            <person name="Larimer J."/>
            <person name="McCowan C."/>
            <person name="Murphy C."/>
            <person name="Pearson M."/>
            <person name="Priest M."/>
            <person name="Roberts A."/>
            <person name="Saif S."/>
            <person name="Shea T."/>
            <person name="Sykes S."/>
            <person name="Wortman J."/>
            <person name="Nusbaum C."/>
            <person name="Birren B."/>
        </authorList>
    </citation>
    <scope>NUCLEOTIDE SEQUENCE</scope>
    <source>
        <strain evidence="7">CBS 10117</strain>
    </source>
</reference>
<evidence type="ECO:0000313" key="6">
    <source>
        <dbReference type="EMBL" id="OBR84072.1"/>
    </source>
</evidence>
<feature type="domain" description="Major facilitator superfamily (MFS) profile" evidence="5">
    <location>
        <begin position="73"/>
        <end position="459"/>
    </location>
</feature>
<feature type="transmembrane region" description="Helical" evidence="4">
    <location>
        <begin position="70"/>
        <end position="91"/>
    </location>
</feature>
<dbReference type="PROSITE" id="PS50850">
    <property type="entry name" value="MFS"/>
    <property type="match status" value="1"/>
</dbReference>
<evidence type="ECO:0000256" key="3">
    <source>
        <dbReference type="SAM" id="MobiDB-lite"/>
    </source>
</evidence>
<dbReference type="PANTHER" id="PTHR11360:SF284">
    <property type="entry name" value="EG:103B4.3 PROTEIN-RELATED"/>
    <property type="match status" value="1"/>
</dbReference>
<dbReference type="InterPro" id="IPR020846">
    <property type="entry name" value="MFS_dom"/>
</dbReference>
<keyword evidence="4" id="KW-0812">Transmembrane</keyword>
<feature type="transmembrane region" description="Helical" evidence="4">
    <location>
        <begin position="141"/>
        <end position="160"/>
    </location>
</feature>
<proteinExistence type="inferred from homology"/>
<dbReference type="Pfam" id="PF07690">
    <property type="entry name" value="MFS_1"/>
    <property type="match status" value="1"/>
</dbReference>
<gene>
    <name evidence="6" type="ORF">I303_04928</name>
    <name evidence="7" type="ORF">I303_105628</name>
</gene>
<dbReference type="VEuPathDB" id="FungiDB:I303_04928"/>
<dbReference type="EMBL" id="CP144535">
    <property type="protein sequence ID" value="WWC63029.1"/>
    <property type="molecule type" value="Genomic_DNA"/>
</dbReference>
<reference evidence="6" key="1">
    <citation type="submission" date="2013-07" db="EMBL/GenBank/DDBJ databases">
        <title>The Genome Sequence of Cryptococcus dejecticola CBS10117.</title>
        <authorList>
            <consortium name="The Broad Institute Genome Sequencing Platform"/>
            <person name="Cuomo C."/>
            <person name="Litvintseva A."/>
            <person name="Chen Y."/>
            <person name="Heitman J."/>
            <person name="Sun S."/>
            <person name="Springer D."/>
            <person name="Dromer F."/>
            <person name="Young S.K."/>
            <person name="Zeng Q."/>
            <person name="Gargeya S."/>
            <person name="Fitzgerald M."/>
            <person name="Abouelleil A."/>
            <person name="Alvarado L."/>
            <person name="Berlin A.M."/>
            <person name="Chapman S.B."/>
            <person name="Dewar J."/>
            <person name="Goldberg J."/>
            <person name="Griggs A."/>
            <person name="Gujja S."/>
            <person name="Hansen M."/>
            <person name="Howarth C."/>
            <person name="Imamovic A."/>
            <person name="Larimer J."/>
            <person name="McCowan C."/>
            <person name="Murphy C."/>
            <person name="Pearson M."/>
            <person name="Priest M."/>
            <person name="Roberts A."/>
            <person name="Saif S."/>
            <person name="Shea T."/>
            <person name="Sykes S."/>
            <person name="Wortman J."/>
            <person name="Nusbaum C."/>
            <person name="Birren B."/>
        </authorList>
    </citation>
    <scope>NUCLEOTIDE SEQUENCE [LARGE SCALE GENOMIC DNA]</scope>
    <source>
        <strain evidence="6">CBS 10117</strain>
    </source>
</reference>
<dbReference type="RefSeq" id="XP_018261914.1">
    <property type="nucleotide sequence ID" value="XM_018408223.1"/>
</dbReference>
<organism evidence="6">
    <name type="scientific">Kwoniella dejecticola CBS 10117</name>
    <dbReference type="NCBI Taxonomy" id="1296121"/>
    <lineage>
        <taxon>Eukaryota</taxon>
        <taxon>Fungi</taxon>
        <taxon>Dikarya</taxon>
        <taxon>Basidiomycota</taxon>
        <taxon>Agaricomycotina</taxon>
        <taxon>Tremellomycetes</taxon>
        <taxon>Tremellales</taxon>
        <taxon>Cryptococcaceae</taxon>
        <taxon>Kwoniella</taxon>
    </lineage>
</organism>
<feature type="compositionally biased region" description="Basic and acidic residues" evidence="3">
    <location>
        <begin position="32"/>
        <end position="47"/>
    </location>
</feature>
<dbReference type="InterPro" id="IPR011701">
    <property type="entry name" value="MFS"/>
</dbReference>
<feature type="transmembrane region" description="Helical" evidence="4">
    <location>
        <begin position="433"/>
        <end position="452"/>
    </location>
</feature>
<name>A0A1A6A1Y7_9TREE</name>